<dbReference type="PROSITE" id="PS00211">
    <property type="entry name" value="ABC_TRANSPORTER_1"/>
    <property type="match status" value="1"/>
</dbReference>
<dbReference type="SMART" id="SM00382">
    <property type="entry name" value="AAA"/>
    <property type="match status" value="1"/>
</dbReference>
<dbReference type="Pfam" id="PF00005">
    <property type="entry name" value="ABC_tran"/>
    <property type="match status" value="1"/>
</dbReference>
<dbReference type="SUPFAM" id="SSF90123">
    <property type="entry name" value="ABC transporter transmembrane region"/>
    <property type="match status" value="1"/>
</dbReference>
<dbReference type="Gene3D" id="1.20.1560.10">
    <property type="entry name" value="ABC transporter type 1, transmembrane domain"/>
    <property type="match status" value="1"/>
</dbReference>
<keyword evidence="13" id="KW-1185">Reference proteome</keyword>
<keyword evidence="2" id="KW-0813">Transport</keyword>
<dbReference type="SUPFAM" id="SSF52540">
    <property type="entry name" value="P-loop containing nucleoside triphosphate hydrolases"/>
    <property type="match status" value="1"/>
</dbReference>
<sequence length="677" mass="74813">MKGDKYGLLKVLIRTLKGPLLIPIIPRLALLAFTFCQPLFIEKMLDYLSSSELEADIGYGLIGASVLIYTGIAISSALYWYHTQFIWLDFELTYGYRYCYHRVRTMARSILVTEIFLRTTQVRIDIADENAAVTLMSTDMERIDVGFRSLHEVWASVVQAALASWLLYKQLGIVFVAPISVVIVSFTVLVIFMKFAGDSQRAWMTGVQKRVGLTATVIGSMENLKLSGLSQAVESFIQDLRVEELASGARFRKLDIIAAFLGFLPFLLGPPLTFAFAQRSLDVSKTFTSLSYLTLLTNPLTQVFQTVPQVLSGLACLRRVQGYLECDTREDFRKSLSKTIQHAEKIGGGAQAQSRQPESPSAIEIQDAKFGWEAGKYVLRDVSTHITRSALTIVVGPVGSGKSTFCKALLGEIPFCEGDVMLSNSVPHVGICEQTAFLSNGTLRDNIIGFSGYDAQRYDEVIEATALSLDLDTLPQGDMTNIGSDGITLSGGQKQRVSLARALYLHTDLLVLDDIFSGLDADTEEKVFSRVFASDGILRRRQTTVVLCTHSVHHLPSADHIIALGDGTVMEQGNFEKLMKHQGYVQRLRSWKPSANKPPVETLSSRDATQKPKPSTLPKAASRASSLMSENHATRQNGEATVYKHYLKAMGWVLAVLAVFSAALWGFFTNFPTICEF</sequence>
<dbReference type="InterPro" id="IPR050173">
    <property type="entry name" value="ABC_transporter_C-like"/>
</dbReference>
<proteinExistence type="predicted"/>
<dbReference type="InterPro" id="IPR011527">
    <property type="entry name" value="ABC1_TM_dom"/>
</dbReference>
<evidence type="ECO:0000256" key="3">
    <source>
        <dbReference type="ARBA" id="ARBA00022692"/>
    </source>
</evidence>
<feature type="transmembrane region" description="Helical" evidence="9">
    <location>
        <begin position="256"/>
        <end position="277"/>
    </location>
</feature>
<comment type="caution">
    <text evidence="12">The sequence shown here is derived from an EMBL/GenBank/DDBJ whole genome shotgun (WGS) entry which is preliminary data.</text>
</comment>
<dbReference type="FunFam" id="1.20.1560.10:FF:000055">
    <property type="entry name" value="ABC multidrug transporter (Eurofung)"/>
    <property type="match status" value="1"/>
</dbReference>
<evidence type="ECO:0000256" key="9">
    <source>
        <dbReference type="SAM" id="Phobius"/>
    </source>
</evidence>
<dbReference type="Gene3D" id="3.40.50.300">
    <property type="entry name" value="P-loop containing nucleotide triphosphate hydrolases"/>
    <property type="match status" value="1"/>
</dbReference>
<evidence type="ECO:0000313" key="13">
    <source>
        <dbReference type="Proteomes" id="UP000745764"/>
    </source>
</evidence>
<dbReference type="EMBL" id="CAINUL010000018">
    <property type="protein sequence ID" value="CAD0114907.1"/>
    <property type="molecule type" value="Genomic_DNA"/>
</dbReference>
<feature type="compositionally biased region" description="Polar residues" evidence="8">
    <location>
        <begin position="623"/>
        <end position="633"/>
    </location>
</feature>
<feature type="transmembrane region" description="Helical" evidence="9">
    <location>
        <begin position="20"/>
        <end position="41"/>
    </location>
</feature>
<evidence type="ECO:0000259" key="10">
    <source>
        <dbReference type="PROSITE" id="PS50893"/>
    </source>
</evidence>
<feature type="region of interest" description="Disordered" evidence="8">
    <location>
        <begin position="593"/>
        <end position="633"/>
    </location>
</feature>
<evidence type="ECO:0000256" key="8">
    <source>
        <dbReference type="SAM" id="MobiDB-lite"/>
    </source>
</evidence>
<dbReference type="InterPro" id="IPR003439">
    <property type="entry name" value="ABC_transporter-like_ATP-bd"/>
</dbReference>
<gene>
    <name evidence="12" type="ORF">AWRI4620_LOCUS9162</name>
</gene>
<evidence type="ECO:0000256" key="2">
    <source>
        <dbReference type="ARBA" id="ARBA00022448"/>
    </source>
</evidence>
<dbReference type="GO" id="GO:0140359">
    <property type="term" value="F:ABC-type transporter activity"/>
    <property type="evidence" value="ECO:0007669"/>
    <property type="project" value="InterPro"/>
</dbReference>
<accession>A0A9N8PYB0</accession>
<dbReference type="GO" id="GO:0016020">
    <property type="term" value="C:membrane"/>
    <property type="evidence" value="ECO:0007669"/>
    <property type="project" value="UniProtKB-SubCell"/>
</dbReference>
<evidence type="ECO:0000256" key="7">
    <source>
        <dbReference type="ARBA" id="ARBA00023136"/>
    </source>
</evidence>
<keyword evidence="4" id="KW-0547">Nucleotide-binding</keyword>
<dbReference type="OrthoDB" id="6500128at2759"/>
<dbReference type="CDD" id="cd18579">
    <property type="entry name" value="ABC_6TM_ABCC_D1"/>
    <property type="match status" value="1"/>
</dbReference>
<dbReference type="GO" id="GO:0005524">
    <property type="term" value="F:ATP binding"/>
    <property type="evidence" value="ECO:0007669"/>
    <property type="project" value="UniProtKB-KW"/>
</dbReference>
<dbReference type="Proteomes" id="UP000745764">
    <property type="component" value="Unassembled WGS sequence"/>
</dbReference>
<feature type="transmembrane region" description="Helical" evidence="9">
    <location>
        <begin position="174"/>
        <end position="196"/>
    </location>
</feature>
<evidence type="ECO:0000259" key="11">
    <source>
        <dbReference type="PROSITE" id="PS50929"/>
    </source>
</evidence>
<feature type="transmembrane region" description="Helical" evidence="9">
    <location>
        <begin position="61"/>
        <end position="81"/>
    </location>
</feature>
<dbReference type="GO" id="GO:0016887">
    <property type="term" value="F:ATP hydrolysis activity"/>
    <property type="evidence" value="ECO:0007669"/>
    <property type="project" value="InterPro"/>
</dbReference>
<dbReference type="PROSITE" id="PS50893">
    <property type="entry name" value="ABC_TRANSPORTER_2"/>
    <property type="match status" value="1"/>
</dbReference>
<dbReference type="PANTHER" id="PTHR24223">
    <property type="entry name" value="ATP-BINDING CASSETTE SUB-FAMILY C"/>
    <property type="match status" value="1"/>
</dbReference>
<protein>
    <submittedName>
        <fullName evidence="12">Uncharacterized protein</fullName>
    </submittedName>
</protein>
<dbReference type="InterPro" id="IPR003593">
    <property type="entry name" value="AAA+_ATPase"/>
</dbReference>
<evidence type="ECO:0000313" key="12">
    <source>
        <dbReference type="EMBL" id="CAD0114907.1"/>
    </source>
</evidence>
<dbReference type="PANTHER" id="PTHR24223:SF345">
    <property type="entry name" value="ABC MULTIDRUG TRANSPORTER (EUROFUNG)"/>
    <property type="match status" value="1"/>
</dbReference>
<reference evidence="12" key="1">
    <citation type="submission" date="2020-06" db="EMBL/GenBank/DDBJ databases">
        <authorList>
            <person name="Onetto C."/>
        </authorList>
    </citation>
    <scope>NUCLEOTIDE SEQUENCE</scope>
</reference>
<name>A0A9N8PYB0_9PEZI</name>
<evidence type="ECO:0000256" key="4">
    <source>
        <dbReference type="ARBA" id="ARBA00022741"/>
    </source>
</evidence>
<keyword evidence="5" id="KW-0067">ATP-binding</keyword>
<keyword evidence="7 9" id="KW-0472">Membrane</keyword>
<feature type="transmembrane region" description="Helical" evidence="9">
    <location>
        <begin position="649"/>
        <end position="668"/>
    </location>
</feature>
<evidence type="ECO:0000256" key="6">
    <source>
        <dbReference type="ARBA" id="ARBA00022989"/>
    </source>
</evidence>
<keyword evidence="3 9" id="KW-0812">Transmembrane</keyword>
<feature type="domain" description="ABC transmembrane type-1" evidence="11">
    <location>
        <begin position="92"/>
        <end position="312"/>
    </location>
</feature>
<dbReference type="PROSITE" id="PS50929">
    <property type="entry name" value="ABC_TM1F"/>
    <property type="match status" value="1"/>
</dbReference>
<dbReference type="InterPro" id="IPR036640">
    <property type="entry name" value="ABC1_TM_sf"/>
</dbReference>
<dbReference type="FunFam" id="3.40.50.300:FF:001854">
    <property type="entry name" value="ABC multidrug transporter (Eurofung)"/>
    <property type="match status" value="1"/>
</dbReference>
<dbReference type="AlphaFoldDB" id="A0A9N8PYB0"/>
<evidence type="ECO:0000256" key="1">
    <source>
        <dbReference type="ARBA" id="ARBA00004141"/>
    </source>
</evidence>
<evidence type="ECO:0000256" key="5">
    <source>
        <dbReference type="ARBA" id="ARBA00022840"/>
    </source>
</evidence>
<dbReference type="CDD" id="cd03250">
    <property type="entry name" value="ABCC_MRP_domain1"/>
    <property type="match status" value="1"/>
</dbReference>
<comment type="subcellular location">
    <subcellularLocation>
        <location evidence="1">Membrane</location>
        <topology evidence="1">Multi-pass membrane protein</topology>
    </subcellularLocation>
</comment>
<dbReference type="InterPro" id="IPR017871">
    <property type="entry name" value="ABC_transporter-like_CS"/>
</dbReference>
<dbReference type="InterPro" id="IPR027417">
    <property type="entry name" value="P-loop_NTPase"/>
</dbReference>
<organism evidence="12 13">
    <name type="scientific">Aureobasidium uvarum</name>
    <dbReference type="NCBI Taxonomy" id="2773716"/>
    <lineage>
        <taxon>Eukaryota</taxon>
        <taxon>Fungi</taxon>
        <taxon>Dikarya</taxon>
        <taxon>Ascomycota</taxon>
        <taxon>Pezizomycotina</taxon>
        <taxon>Dothideomycetes</taxon>
        <taxon>Dothideomycetidae</taxon>
        <taxon>Dothideales</taxon>
        <taxon>Saccotheciaceae</taxon>
        <taxon>Aureobasidium</taxon>
    </lineage>
</organism>
<keyword evidence="6 9" id="KW-1133">Transmembrane helix</keyword>
<dbReference type="InterPro" id="IPR044746">
    <property type="entry name" value="ABCC_6TM_D1"/>
</dbReference>
<feature type="domain" description="ABC transporter" evidence="10">
    <location>
        <begin position="363"/>
        <end position="591"/>
    </location>
</feature>